<keyword evidence="1" id="KW-0175">Coiled coil</keyword>
<evidence type="ECO:0000256" key="2">
    <source>
        <dbReference type="SAM" id="MobiDB-lite"/>
    </source>
</evidence>
<dbReference type="Pfam" id="PF06810">
    <property type="entry name" value="Phage_scaffold"/>
    <property type="match status" value="1"/>
</dbReference>
<organism evidence="3 4">
    <name type="scientific">Paenibacillus larvae subsp. larvae</name>
    <dbReference type="NCBI Taxonomy" id="147375"/>
    <lineage>
        <taxon>Bacteria</taxon>
        <taxon>Bacillati</taxon>
        <taxon>Bacillota</taxon>
        <taxon>Bacilli</taxon>
        <taxon>Bacillales</taxon>
        <taxon>Paenibacillaceae</taxon>
        <taxon>Paenibacillus</taxon>
    </lineage>
</organism>
<dbReference type="RefSeq" id="WP_172423478.1">
    <property type="nucleotide sequence ID" value="NZ_CP019717.1"/>
</dbReference>
<feature type="coiled-coil region" evidence="1">
    <location>
        <begin position="65"/>
        <end position="124"/>
    </location>
</feature>
<gene>
    <name evidence="3" type="ORF">ERICV_03199</name>
</gene>
<name>A0A6C0QUT6_9BACL</name>
<dbReference type="InterPro" id="IPR009636">
    <property type="entry name" value="SCAF"/>
</dbReference>
<reference evidence="3 4" key="1">
    <citation type="journal article" date="2020" name="Int. J. Med. Microbiol.">
        <title>Discovery of Paenibacillus larvae ERIC V: Phenotypic and genomic comparison to genotypes ERIC I-IV reveal different inventories of virulence factors which correlate with epidemiological prevalences of American Foulbrood.</title>
        <authorList>
            <person name="Beims H."/>
            <person name="Bunk B."/>
            <person name="Erler S."/>
            <person name="Mohr K.I."/>
            <person name="Sproer C."/>
            <person name="Pradella S."/>
            <person name="Gunther G."/>
            <person name="Rohde M."/>
            <person name="von der Ohe W."/>
            <person name="Steinert M."/>
        </authorList>
    </citation>
    <scope>NUCLEOTIDE SEQUENCE [LARGE SCALE GENOMIC DNA]</scope>
    <source>
        <strain evidence="3">Eric_V</strain>
    </source>
</reference>
<protein>
    <submittedName>
        <fullName evidence="3">Phage minor structural protein GP20</fullName>
    </submittedName>
</protein>
<evidence type="ECO:0000256" key="1">
    <source>
        <dbReference type="SAM" id="Coils"/>
    </source>
</evidence>
<feature type="region of interest" description="Disordered" evidence="2">
    <location>
        <begin position="175"/>
        <end position="196"/>
    </location>
</feature>
<dbReference type="Proteomes" id="UP000464330">
    <property type="component" value="Chromosome"/>
</dbReference>
<dbReference type="AlphaFoldDB" id="A0A6C0QUT6"/>
<dbReference type="EMBL" id="CP019717">
    <property type="protein sequence ID" value="QHZ52311.1"/>
    <property type="molecule type" value="Genomic_DNA"/>
</dbReference>
<feature type="region of interest" description="Disordered" evidence="2">
    <location>
        <begin position="1"/>
        <end position="42"/>
    </location>
</feature>
<sequence>MEKTYRLPLNLQLFAEGEGGEGGEGGGEQTKGEETTKTFTQEELDKIVADRLARERKKAEKYSDYDDIKTKLTEYERLAEEKRLADLSEQERLAEAAKKHEEEKQALASELEKVRGEIEKERITNEFIKAATGKVAYVDAALKLVDLSTVKVEDGKVTGMDEVVDGLLKANPFLANKPQQPIGGGTNPSGDSAQLDVKDMNPFQLLKMGYGTKA</sequence>
<evidence type="ECO:0000313" key="4">
    <source>
        <dbReference type="Proteomes" id="UP000464330"/>
    </source>
</evidence>
<feature type="compositionally biased region" description="Gly residues" evidence="2">
    <location>
        <begin position="20"/>
        <end position="29"/>
    </location>
</feature>
<accession>A0A6C0QUT6</accession>
<proteinExistence type="predicted"/>
<evidence type="ECO:0000313" key="3">
    <source>
        <dbReference type="EMBL" id="QHZ52311.1"/>
    </source>
</evidence>